<organism evidence="1 2">
    <name type="scientific">Colocasia esculenta</name>
    <name type="common">Wild taro</name>
    <name type="synonym">Arum esculentum</name>
    <dbReference type="NCBI Taxonomy" id="4460"/>
    <lineage>
        <taxon>Eukaryota</taxon>
        <taxon>Viridiplantae</taxon>
        <taxon>Streptophyta</taxon>
        <taxon>Embryophyta</taxon>
        <taxon>Tracheophyta</taxon>
        <taxon>Spermatophyta</taxon>
        <taxon>Magnoliopsida</taxon>
        <taxon>Liliopsida</taxon>
        <taxon>Araceae</taxon>
        <taxon>Aroideae</taxon>
        <taxon>Colocasieae</taxon>
        <taxon>Colocasia</taxon>
    </lineage>
</organism>
<dbReference type="EMBL" id="NMUH01000842">
    <property type="protein sequence ID" value="MQL85665.1"/>
    <property type="molecule type" value="Genomic_DNA"/>
</dbReference>
<accession>A0A843UQ35</accession>
<reference evidence="1" key="1">
    <citation type="submission" date="2017-07" db="EMBL/GenBank/DDBJ databases">
        <title>Taro Niue Genome Assembly and Annotation.</title>
        <authorList>
            <person name="Atibalentja N."/>
            <person name="Keating K."/>
            <person name="Fields C.J."/>
        </authorList>
    </citation>
    <scope>NUCLEOTIDE SEQUENCE</scope>
    <source>
        <strain evidence="1">Niue_2</strain>
        <tissue evidence="1">Leaf</tissue>
    </source>
</reference>
<evidence type="ECO:0000313" key="1">
    <source>
        <dbReference type="EMBL" id="MQL85665.1"/>
    </source>
</evidence>
<keyword evidence="2" id="KW-1185">Reference proteome</keyword>
<dbReference type="AlphaFoldDB" id="A0A843UQ35"/>
<evidence type="ECO:0000313" key="2">
    <source>
        <dbReference type="Proteomes" id="UP000652761"/>
    </source>
</evidence>
<feature type="non-terminal residue" evidence="1">
    <location>
        <position position="1"/>
    </location>
</feature>
<sequence length="184" mass="20250">QFGDDSEVDDDEYEVEVLDVKPFAFAAAKTPLGRESAADADSVQSGQHTALQFTVTSRRQARAIAVALAPWPTQTPCRVAGALELMQFYSIIETAFCNQNTLLEKSILLSFCPLSHCLNRRLEPEKGTYFGEMLLTFLQEVVWSADSSSFFSQCTLSGLSAANQKALGYLIKAATVIDDIFYTK</sequence>
<feature type="non-terminal residue" evidence="1">
    <location>
        <position position="184"/>
    </location>
</feature>
<name>A0A843UQ35_COLES</name>
<dbReference type="Proteomes" id="UP000652761">
    <property type="component" value="Unassembled WGS sequence"/>
</dbReference>
<gene>
    <name evidence="1" type="ORF">Taro_018189</name>
</gene>
<comment type="caution">
    <text evidence="1">The sequence shown here is derived from an EMBL/GenBank/DDBJ whole genome shotgun (WGS) entry which is preliminary data.</text>
</comment>
<protein>
    <submittedName>
        <fullName evidence="1">Uncharacterized protein</fullName>
    </submittedName>
</protein>
<proteinExistence type="predicted"/>